<evidence type="ECO:0000313" key="3">
    <source>
        <dbReference type="EMBL" id="KAJ1915042.1"/>
    </source>
</evidence>
<feature type="coiled-coil region" evidence="1">
    <location>
        <begin position="177"/>
        <end position="225"/>
    </location>
</feature>
<gene>
    <name evidence="3" type="ORF">IWQ60_008582</name>
</gene>
<protein>
    <recommendedName>
        <fullName evidence="5">BAR domain-containing protein</fullName>
    </recommendedName>
</protein>
<reference evidence="3" key="1">
    <citation type="submission" date="2022-07" db="EMBL/GenBank/DDBJ databases">
        <title>Phylogenomic reconstructions and comparative analyses of Kickxellomycotina fungi.</title>
        <authorList>
            <person name="Reynolds N.K."/>
            <person name="Stajich J.E."/>
            <person name="Barry K."/>
            <person name="Grigoriev I.V."/>
            <person name="Crous P."/>
            <person name="Smith M.E."/>
        </authorList>
    </citation>
    <scope>NUCLEOTIDE SEQUENCE</scope>
    <source>
        <strain evidence="3">RSA 861</strain>
    </source>
</reference>
<keyword evidence="1" id="KW-0175">Coiled coil</keyword>
<comment type="caution">
    <text evidence="3">The sequence shown here is derived from an EMBL/GenBank/DDBJ whole genome shotgun (WGS) entry which is preliminary data.</text>
</comment>
<evidence type="ECO:0000256" key="2">
    <source>
        <dbReference type="SAM" id="MobiDB-lite"/>
    </source>
</evidence>
<evidence type="ECO:0000256" key="1">
    <source>
        <dbReference type="SAM" id="Coils"/>
    </source>
</evidence>
<dbReference type="EMBL" id="JANBPT010000651">
    <property type="protein sequence ID" value="KAJ1915042.1"/>
    <property type="molecule type" value="Genomic_DNA"/>
</dbReference>
<evidence type="ECO:0000313" key="4">
    <source>
        <dbReference type="Proteomes" id="UP001150569"/>
    </source>
</evidence>
<dbReference type="AlphaFoldDB" id="A0A9W7ZY12"/>
<dbReference type="Proteomes" id="UP001150569">
    <property type="component" value="Unassembled WGS sequence"/>
</dbReference>
<accession>A0A9W7ZY12</accession>
<sequence>MINQTGRLNGMPDISGLTGTFHPLLCNFLHNLQMTGSQGLTPFQDDLEDNAEPRNQRNGEEDVQEAEIISLTREFVKKTKPRYEEGVNVEKEIKEFFQAAGEANQTAGEVNQVNKGLYLKAIEFAKDGKDLFRRLGQVELNIIGAKMAAKKFLSPLQSTDTARNEAIRVRDACKRAVKEATKRTAQVTEEVRLAEEAYFQAKKIVEQAEEAYNNANEAYNQASRERNLKLDDYNDEQGAIEDDLVMWIERFFDEASELIDGPERANPMA</sequence>
<keyword evidence="4" id="KW-1185">Reference proteome</keyword>
<name>A0A9W7ZY12_9FUNG</name>
<feature type="region of interest" description="Disordered" evidence="2">
    <location>
        <begin position="39"/>
        <end position="64"/>
    </location>
</feature>
<feature type="compositionally biased region" description="Basic and acidic residues" evidence="2">
    <location>
        <begin position="51"/>
        <end position="60"/>
    </location>
</feature>
<organism evidence="3 4">
    <name type="scientific">Tieghemiomyces parasiticus</name>
    <dbReference type="NCBI Taxonomy" id="78921"/>
    <lineage>
        <taxon>Eukaryota</taxon>
        <taxon>Fungi</taxon>
        <taxon>Fungi incertae sedis</taxon>
        <taxon>Zoopagomycota</taxon>
        <taxon>Kickxellomycotina</taxon>
        <taxon>Dimargaritomycetes</taxon>
        <taxon>Dimargaritales</taxon>
        <taxon>Dimargaritaceae</taxon>
        <taxon>Tieghemiomyces</taxon>
    </lineage>
</organism>
<evidence type="ECO:0008006" key="5">
    <source>
        <dbReference type="Google" id="ProtNLM"/>
    </source>
</evidence>
<proteinExistence type="predicted"/>